<dbReference type="InterPro" id="IPR050186">
    <property type="entry name" value="TPT_transporter"/>
</dbReference>
<reference evidence="6" key="1">
    <citation type="submission" date="2021-05" db="EMBL/GenBank/DDBJ databases">
        <title>The genome of the haptophyte Pavlova lutheri (Diacronema luteri, Pavlovales) - a model for lipid biosynthesis in eukaryotic algae.</title>
        <authorList>
            <person name="Hulatt C.J."/>
            <person name="Posewitz M.C."/>
        </authorList>
    </citation>
    <scope>NUCLEOTIDE SEQUENCE</scope>
    <source>
        <strain evidence="6">NIVA-4/92</strain>
    </source>
</reference>
<feature type="transmembrane region" description="Helical" evidence="5">
    <location>
        <begin position="219"/>
        <end position="243"/>
    </location>
</feature>
<keyword evidence="7" id="KW-1185">Reference proteome</keyword>
<dbReference type="EMBL" id="JAGTXO010000029">
    <property type="protein sequence ID" value="KAG8460979.1"/>
    <property type="molecule type" value="Genomic_DNA"/>
</dbReference>
<evidence type="ECO:0000256" key="1">
    <source>
        <dbReference type="ARBA" id="ARBA00004141"/>
    </source>
</evidence>
<feature type="transmembrane region" description="Helical" evidence="5">
    <location>
        <begin position="70"/>
        <end position="88"/>
    </location>
</feature>
<evidence type="ECO:0000256" key="4">
    <source>
        <dbReference type="ARBA" id="ARBA00023136"/>
    </source>
</evidence>
<dbReference type="Proteomes" id="UP000751190">
    <property type="component" value="Unassembled WGS sequence"/>
</dbReference>
<proteinExistence type="predicted"/>
<evidence type="ECO:0008006" key="8">
    <source>
        <dbReference type="Google" id="ProtNLM"/>
    </source>
</evidence>
<sequence length="338" mass="35715">MVLAASPVTAFAVVGFGACSSVMLVINKVAITQLPAPAFILFLQCGLTAGGIWLAAAAGQVVVDPLCSPALLHAFAPVALGFLATLYCNSKALQYLNVESFIVCRNSTPIVICVLDYTFLGRELPSLWSTLCILGMIGGAAGYALTDSAFVVHGYAWLGGWLCAFLFDQIYIKHVVESVEVASNWSRAMYTNFWAAVFLVLLVLASPEERPVFADRARWTMPASLAVGASCVVAVFISYFAFLARKQLSATAFTVLGNACKIFSVVINVVIWDKHASATGLCFLAITLGAAILYTPAPMRDGVRRSGAQPMGAAAGRPARERVAAEGATEKTALLTGA</sequence>
<keyword evidence="4 5" id="KW-0472">Membrane</keyword>
<dbReference type="OrthoDB" id="417037at2759"/>
<organism evidence="6 7">
    <name type="scientific">Diacronema lutheri</name>
    <name type="common">Unicellular marine alga</name>
    <name type="synonym">Monochrysis lutheri</name>
    <dbReference type="NCBI Taxonomy" id="2081491"/>
    <lineage>
        <taxon>Eukaryota</taxon>
        <taxon>Haptista</taxon>
        <taxon>Haptophyta</taxon>
        <taxon>Pavlovophyceae</taxon>
        <taxon>Pavlovales</taxon>
        <taxon>Pavlovaceae</taxon>
        <taxon>Diacronema</taxon>
    </lineage>
</organism>
<feature type="transmembrane region" description="Helical" evidence="5">
    <location>
        <begin position="6"/>
        <end position="26"/>
    </location>
</feature>
<feature type="transmembrane region" description="Helical" evidence="5">
    <location>
        <begin position="127"/>
        <end position="144"/>
    </location>
</feature>
<feature type="transmembrane region" description="Helical" evidence="5">
    <location>
        <begin position="188"/>
        <end position="207"/>
    </location>
</feature>
<protein>
    <recommendedName>
        <fullName evidence="8">Sugar phosphate transporter domain-containing protein</fullName>
    </recommendedName>
</protein>
<name>A0A8J5XBC3_DIALT</name>
<feature type="transmembrane region" description="Helical" evidence="5">
    <location>
        <begin position="150"/>
        <end position="167"/>
    </location>
</feature>
<dbReference type="OMA" id="MSYFAWM"/>
<evidence type="ECO:0000313" key="6">
    <source>
        <dbReference type="EMBL" id="KAG8460979.1"/>
    </source>
</evidence>
<evidence type="ECO:0000256" key="3">
    <source>
        <dbReference type="ARBA" id="ARBA00022989"/>
    </source>
</evidence>
<evidence type="ECO:0000256" key="5">
    <source>
        <dbReference type="SAM" id="Phobius"/>
    </source>
</evidence>
<keyword evidence="3 5" id="KW-1133">Transmembrane helix</keyword>
<accession>A0A8J5XBC3</accession>
<comment type="caution">
    <text evidence="6">The sequence shown here is derived from an EMBL/GenBank/DDBJ whole genome shotgun (WGS) entry which is preliminary data.</text>
</comment>
<evidence type="ECO:0000256" key="2">
    <source>
        <dbReference type="ARBA" id="ARBA00022692"/>
    </source>
</evidence>
<dbReference type="GO" id="GO:0016020">
    <property type="term" value="C:membrane"/>
    <property type="evidence" value="ECO:0007669"/>
    <property type="project" value="UniProtKB-SubCell"/>
</dbReference>
<gene>
    <name evidence="6" type="ORF">KFE25_010730</name>
</gene>
<evidence type="ECO:0000313" key="7">
    <source>
        <dbReference type="Proteomes" id="UP000751190"/>
    </source>
</evidence>
<feature type="transmembrane region" description="Helical" evidence="5">
    <location>
        <begin position="250"/>
        <end position="272"/>
    </location>
</feature>
<comment type="subcellular location">
    <subcellularLocation>
        <location evidence="1">Membrane</location>
        <topology evidence="1">Multi-pass membrane protein</topology>
    </subcellularLocation>
</comment>
<dbReference type="AlphaFoldDB" id="A0A8J5XBC3"/>
<keyword evidence="2 5" id="KW-0812">Transmembrane</keyword>
<feature type="transmembrane region" description="Helical" evidence="5">
    <location>
        <begin position="38"/>
        <end position="58"/>
    </location>
</feature>
<dbReference type="PANTHER" id="PTHR11132">
    <property type="entry name" value="SOLUTE CARRIER FAMILY 35"/>
    <property type="match status" value="1"/>
</dbReference>
<feature type="transmembrane region" description="Helical" evidence="5">
    <location>
        <begin position="278"/>
        <end position="297"/>
    </location>
</feature>